<sequence>MLEMGDIISAYKLTIYAISDREVLLKSREYAIDVIADRDGVSLVYFDKREKYIKGYNIFRFLVDKRRNKLDLAKNQPPTHSYAEFIELQTRSLANHLRKAAQDILSGSTEWIKAYSWPALPPASEIAPFI</sequence>
<gene>
    <name evidence="1" type="ORF">FBZ90_107253</name>
</gene>
<evidence type="ECO:0000313" key="2">
    <source>
        <dbReference type="Proteomes" id="UP000315751"/>
    </source>
</evidence>
<dbReference type="AlphaFoldDB" id="A0A560H6D1"/>
<comment type="caution">
    <text evidence="1">The sequence shown here is derived from an EMBL/GenBank/DDBJ whole genome shotgun (WGS) entry which is preliminary data.</text>
</comment>
<dbReference type="EMBL" id="VITR01000007">
    <property type="protein sequence ID" value="TWB41877.1"/>
    <property type="molecule type" value="Genomic_DNA"/>
</dbReference>
<dbReference type="Proteomes" id="UP000315751">
    <property type="component" value="Unassembled WGS sequence"/>
</dbReference>
<protein>
    <submittedName>
        <fullName evidence="1">Uncharacterized protein</fullName>
    </submittedName>
</protein>
<accession>A0A560H6D1</accession>
<keyword evidence="2" id="KW-1185">Reference proteome</keyword>
<organism evidence="1 2">
    <name type="scientific">Nitrospirillum amazonense</name>
    <dbReference type="NCBI Taxonomy" id="28077"/>
    <lineage>
        <taxon>Bacteria</taxon>
        <taxon>Pseudomonadati</taxon>
        <taxon>Pseudomonadota</taxon>
        <taxon>Alphaproteobacteria</taxon>
        <taxon>Rhodospirillales</taxon>
        <taxon>Azospirillaceae</taxon>
        <taxon>Nitrospirillum</taxon>
    </lineage>
</organism>
<evidence type="ECO:0000313" key="1">
    <source>
        <dbReference type="EMBL" id="TWB41877.1"/>
    </source>
</evidence>
<reference evidence="1 2" key="1">
    <citation type="submission" date="2019-06" db="EMBL/GenBank/DDBJ databases">
        <title>Genomic Encyclopedia of Type Strains, Phase IV (KMG-V): Genome sequencing to study the core and pangenomes of soil and plant-associated prokaryotes.</title>
        <authorList>
            <person name="Whitman W."/>
        </authorList>
    </citation>
    <scope>NUCLEOTIDE SEQUENCE [LARGE SCALE GENOMIC DNA]</scope>
    <source>
        <strain evidence="1 2">BR 11622</strain>
    </source>
</reference>
<dbReference type="OrthoDB" id="7364207at2"/>
<proteinExistence type="predicted"/>
<dbReference type="RefSeq" id="WP_145732998.1">
    <property type="nucleotide sequence ID" value="NZ_VITR01000007.1"/>
</dbReference>
<name>A0A560H6D1_9PROT</name>